<keyword evidence="2" id="KW-1185">Reference proteome</keyword>
<dbReference type="Proteomes" id="UP000578112">
    <property type="component" value="Unassembled WGS sequence"/>
</dbReference>
<dbReference type="EMBL" id="JACHNH010000001">
    <property type="protein sequence ID" value="MBB4763994.1"/>
    <property type="molecule type" value="Genomic_DNA"/>
</dbReference>
<evidence type="ECO:0000313" key="2">
    <source>
        <dbReference type="Proteomes" id="UP000578112"/>
    </source>
</evidence>
<proteinExistence type="predicted"/>
<accession>A0A7W7I056</accession>
<dbReference type="AlphaFoldDB" id="A0A7W7I056"/>
<evidence type="ECO:0000313" key="1">
    <source>
        <dbReference type="EMBL" id="MBB4763994.1"/>
    </source>
</evidence>
<name>A0A7W7I056_9ACTN</name>
<reference evidence="1 2" key="1">
    <citation type="submission" date="2020-08" db="EMBL/GenBank/DDBJ databases">
        <title>Sequencing the genomes of 1000 actinobacteria strains.</title>
        <authorList>
            <person name="Klenk H.-P."/>
        </authorList>
    </citation>
    <scope>NUCLEOTIDE SEQUENCE [LARGE SCALE GENOMIC DNA]</scope>
    <source>
        <strain evidence="1 2">DSM 43149</strain>
    </source>
</reference>
<comment type="caution">
    <text evidence="1">The sequence shown here is derived from an EMBL/GenBank/DDBJ whole genome shotgun (WGS) entry which is preliminary data.</text>
</comment>
<protein>
    <submittedName>
        <fullName evidence="1">Uncharacterized protein</fullName>
    </submittedName>
</protein>
<dbReference type="RefSeq" id="WP_184995234.1">
    <property type="nucleotide sequence ID" value="NZ_BOMK01000024.1"/>
</dbReference>
<sequence>MQAALPWRRIRRIGFRALVAPLLVVLITAASAGATLLVNALLTNWIPGK</sequence>
<organism evidence="1 2">
    <name type="scientific">Actinoplanes digitatis</name>
    <dbReference type="NCBI Taxonomy" id="1868"/>
    <lineage>
        <taxon>Bacteria</taxon>
        <taxon>Bacillati</taxon>
        <taxon>Actinomycetota</taxon>
        <taxon>Actinomycetes</taxon>
        <taxon>Micromonosporales</taxon>
        <taxon>Micromonosporaceae</taxon>
        <taxon>Actinoplanes</taxon>
    </lineage>
</organism>
<gene>
    <name evidence="1" type="ORF">BJ971_004550</name>
</gene>